<dbReference type="InterPro" id="IPR029062">
    <property type="entry name" value="Class_I_gatase-like"/>
</dbReference>
<evidence type="ECO:0000313" key="3">
    <source>
        <dbReference type="EMBL" id="GLR16773.1"/>
    </source>
</evidence>
<name>A0AA37SQI6_9BACT</name>
<dbReference type="InterPro" id="IPR026444">
    <property type="entry name" value="Secre_tail"/>
</dbReference>
<dbReference type="EMBL" id="BSOH01000007">
    <property type="protein sequence ID" value="GLR16773.1"/>
    <property type="molecule type" value="Genomic_DNA"/>
</dbReference>
<proteinExistence type="predicted"/>
<dbReference type="NCBIfam" id="TIGR04183">
    <property type="entry name" value="Por_Secre_tail"/>
    <property type="match status" value="1"/>
</dbReference>
<evidence type="ECO:0000256" key="1">
    <source>
        <dbReference type="SAM" id="SignalP"/>
    </source>
</evidence>
<dbReference type="RefSeq" id="WP_235291040.1">
    <property type="nucleotide sequence ID" value="NZ_BSOH01000007.1"/>
</dbReference>
<dbReference type="Pfam" id="PF18962">
    <property type="entry name" value="Por_Secre_tail"/>
    <property type="match status" value="1"/>
</dbReference>
<dbReference type="InterPro" id="IPR013783">
    <property type="entry name" value="Ig-like_fold"/>
</dbReference>
<accession>A0AA37SQI6</accession>
<dbReference type="Proteomes" id="UP001156666">
    <property type="component" value="Unassembled WGS sequence"/>
</dbReference>
<dbReference type="AlphaFoldDB" id="A0AA37SQI6"/>
<dbReference type="Gene3D" id="2.60.40.10">
    <property type="entry name" value="Immunoglobulins"/>
    <property type="match status" value="1"/>
</dbReference>
<evidence type="ECO:0000313" key="4">
    <source>
        <dbReference type="Proteomes" id="UP001156666"/>
    </source>
</evidence>
<evidence type="ECO:0000259" key="2">
    <source>
        <dbReference type="Pfam" id="PF18962"/>
    </source>
</evidence>
<gene>
    <name evidence="3" type="ORF">GCM10007940_13880</name>
</gene>
<protein>
    <recommendedName>
        <fullName evidence="2">Secretion system C-terminal sorting domain-containing protein</fullName>
    </recommendedName>
</protein>
<keyword evidence="1" id="KW-0732">Signal</keyword>
<reference evidence="3" key="1">
    <citation type="journal article" date="2014" name="Int. J. Syst. Evol. Microbiol.">
        <title>Complete genome sequence of Corynebacterium casei LMG S-19264T (=DSM 44701T), isolated from a smear-ripened cheese.</title>
        <authorList>
            <consortium name="US DOE Joint Genome Institute (JGI-PGF)"/>
            <person name="Walter F."/>
            <person name="Albersmeier A."/>
            <person name="Kalinowski J."/>
            <person name="Ruckert C."/>
        </authorList>
    </citation>
    <scope>NUCLEOTIDE SEQUENCE</scope>
    <source>
        <strain evidence="3">NBRC 108769</strain>
    </source>
</reference>
<organism evidence="3 4">
    <name type="scientific">Portibacter lacus</name>
    <dbReference type="NCBI Taxonomy" id="1099794"/>
    <lineage>
        <taxon>Bacteria</taxon>
        <taxon>Pseudomonadati</taxon>
        <taxon>Bacteroidota</taxon>
        <taxon>Saprospiria</taxon>
        <taxon>Saprospirales</taxon>
        <taxon>Haliscomenobacteraceae</taxon>
        <taxon>Portibacter</taxon>
    </lineage>
</organism>
<dbReference type="SUPFAM" id="SSF52317">
    <property type="entry name" value="Class I glutamine amidotransferase-like"/>
    <property type="match status" value="2"/>
</dbReference>
<feature type="chain" id="PRO_5041252165" description="Secretion system C-terminal sorting domain-containing protein" evidence="1">
    <location>
        <begin position="24"/>
        <end position="792"/>
    </location>
</feature>
<reference evidence="3" key="2">
    <citation type="submission" date="2023-01" db="EMBL/GenBank/DDBJ databases">
        <title>Draft genome sequence of Portibacter lacus strain NBRC 108769.</title>
        <authorList>
            <person name="Sun Q."/>
            <person name="Mori K."/>
        </authorList>
    </citation>
    <scope>NUCLEOTIDE SEQUENCE</scope>
    <source>
        <strain evidence="3">NBRC 108769</strain>
    </source>
</reference>
<comment type="caution">
    <text evidence="3">The sequence shown here is derived from an EMBL/GenBank/DDBJ whole genome shotgun (WGS) entry which is preliminary data.</text>
</comment>
<feature type="domain" description="Secretion system C-terminal sorting" evidence="2">
    <location>
        <begin position="713"/>
        <end position="784"/>
    </location>
</feature>
<sequence length="792" mass="85198">MKNINILFTLIICFIFQAGSALAQTGSPQLTSIQTVEDNDGVYASWVGSDTTAVGYRLYYATNDSLNSWALAADETTLTSDQTEISIASQSDFVDVPDTTVYHFRLVAVSGTGEESDISDTYSKSSFSGNDKVLIVDGFDRISGSYKEASHDFVTGYLIGLRNSQNLDISSLSHDKIAEDSTILSQYDLVVWFLGDNSTVDETFSTAEQGYVKAYLNNGGKLVVSGSELGWDLENKGSEDDKAFINQYLKAIYAGDGDISFTPASGIDSTIFEGLEIPFGVTYVEDYPDEFTPAEGATALLKYNAPGGNAAVGYRGLFPEGTVEGGVITMGITLETALVEDQEALLSKILDYFEIVQHVSAPSDPQLTSIQTVEGGDGVYASWLANPEPSFGGYRLYYATNDSLNSWALAADETTLTLDITEVSIASQSDFVDVPEGPVHHFRLAAVSVTGAESGFGDTYSRASNSENEKVLIVDGFDRTSGSYSEATHDFVTGYLMGLRNSQDLDISSMANEKIAEDSTVLNQFDLVIWFLGDESTVDETLTTAEQGYIKSYLQNGGKLVVSGSELGWDLDNKGSLDDKAFINEYLKAAYAEDGDASFSPATGIDSTVFAGVVVQFGTIYVEDYPDAFNPSEGATALMNYAAPGGTAAIGYKGLFPEGTEEGGVITTGITIESAPLADQEDLLRQILIYFEIGQDVVGTEELALSNDVQLLVYPNPSTSTSNLTLTSLNNIQGQAQLRVVSIDGKVMLNDEVQLSSNKTSISIPSEEWPTGTYIISVATDRNIETLQFIKL</sequence>
<feature type="signal peptide" evidence="1">
    <location>
        <begin position="1"/>
        <end position="23"/>
    </location>
</feature>
<keyword evidence="4" id="KW-1185">Reference proteome</keyword>